<gene>
    <name evidence="1" type="ORF">ENM60_01005</name>
</gene>
<name>A0A7J3XXS6_9CREN</name>
<comment type="caution">
    <text evidence="1">The sequence shown here is derived from an EMBL/GenBank/DDBJ whole genome shotgun (WGS) entry which is preliminary data.</text>
</comment>
<accession>A0A7J3XXS6</accession>
<sequence>MSSEEEIYNLLTKLKIDYSRLELLKDLSVEANLLLRSKLTKVIKLGYEDILNITSVSPEKNILITVRLEDYKFTIYVEKGVLVSSSMVGLKESSTRVSGLKPLVVLALSARERPVTAYVYEVLPVVEEEKTSQVPEKEKAETPRSLQAMPQQSLLAVEAEKMRKFGEELEKLVSDYASLNGCKVSSYSLSPSRGVLYVRVTVKKGGFMKKCEHLKLKEAIERDLEILMAKHDINIPVKIIVSLE</sequence>
<protein>
    <submittedName>
        <fullName evidence="1">Uncharacterized protein</fullName>
    </submittedName>
</protein>
<organism evidence="1">
    <name type="scientific">Thermogladius calderae</name>
    <dbReference type="NCBI Taxonomy" id="1200300"/>
    <lineage>
        <taxon>Archaea</taxon>
        <taxon>Thermoproteota</taxon>
        <taxon>Thermoprotei</taxon>
        <taxon>Desulfurococcales</taxon>
        <taxon>Desulfurococcaceae</taxon>
        <taxon>Thermogladius</taxon>
    </lineage>
</organism>
<dbReference type="AlphaFoldDB" id="A0A7J3XXS6"/>
<reference evidence="1" key="1">
    <citation type="journal article" date="2020" name="mSystems">
        <title>Genome- and Community-Level Interaction Insights into Carbon Utilization and Element Cycling Functions of Hydrothermarchaeota in Hydrothermal Sediment.</title>
        <authorList>
            <person name="Zhou Z."/>
            <person name="Liu Y."/>
            <person name="Xu W."/>
            <person name="Pan J."/>
            <person name="Luo Z.H."/>
            <person name="Li M."/>
        </authorList>
    </citation>
    <scope>NUCLEOTIDE SEQUENCE [LARGE SCALE GENOMIC DNA]</scope>
    <source>
        <strain evidence="1">SpSt-110</strain>
    </source>
</reference>
<dbReference type="EMBL" id="DRYK01000019">
    <property type="protein sequence ID" value="HHP67365.1"/>
    <property type="molecule type" value="Genomic_DNA"/>
</dbReference>
<proteinExistence type="predicted"/>
<evidence type="ECO:0000313" key="1">
    <source>
        <dbReference type="EMBL" id="HHP67365.1"/>
    </source>
</evidence>